<dbReference type="PANTHER" id="PTHR24198:SF165">
    <property type="entry name" value="ANKYRIN REPEAT-CONTAINING PROTEIN-RELATED"/>
    <property type="match status" value="1"/>
</dbReference>
<feature type="compositionally biased region" description="Low complexity" evidence="5">
    <location>
        <begin position="74"/>
        <end position="83"/>
    </location>
</feature>
<dbReference type="Gene3D" id="1.25.40.20">
    <property type="entry name" value="Ankyrin repeat-containing domain"/>
    <property type="match status" value="2"/>
</dbReference>
<dbReference type="PRINTS" id="PR01217">
    <property type="entry name" value="PRICHEXTENSN"/>
</dbReference>
<dbReference type="InParanoid" id="F0Y726"/>
<dbReference type="InterPro" id="IPR002110">
    <property type="entry name" value="Ankyrin_rpt"/>
</dbReference>
<feature type="compositionally biased region" description="Gly residues" evidence="5">
    <location>
        <begin position="803"/>
        <end position="813"/>
    </location>
</feature>
<feature type="region of interest" description="Disordered" evidence="5">
    <location>
        <begin position="220"/>
        <end position="263"/>
    </location>
</feature>
<dbReference type="EMBL" id="GL833126">
    <property type="protein sequence ID" value="EGB08900.1"/>
    <property type="molecule type" value="Genomic_DNA"/>
</dbReference>
<feature type="compositionally biased region" description="Low complexity" evidence="5">
    <location>
        <begin position="301"/>
        <end position="321"/>
    </location>
</feature>
<feature type="region of interest" description="Disordered" evidence="5">
    <location>
        <begin position="46"/>
        <end position="114"/>
    </location>
</feature>
<dbReference type="KEGG" id="aaf:AURANDRAFT_63399"/>
<feature type="compositionally biased region" description="Pro residues" evidence="5">
    <location>
        <begin position="1085"/>
        <end position="1097"/>
    </location>
</feature>
<evidence type="ECO:0000256" key="1">
    <source>
        <dbReference type="ARBA" id="ARBA00022737"/>
    </source>
</evidence>
<feature type="repeat" description="ANK" evidence="3">
    <location>
        <begin position="408"/>
        <end position="440"/>
    </location>
</feature>
<feature type="repeat" description="ANK" evidence="3">
    <location>
        <begin position="441"/>
        <end position="467"/>
    </location>
</feature>
<sequence>MAFFTAKTGDELEGQLQAWHASQRRRDEAIAAAWRDYEATAAPLAEAKAHMRTPRATTTAAKPTATAAPPPPRRLGAAEAAALPPAPPNPHARWDALDGGDGGDGGAAAPLPRPEDLDRIGDDALRDCHELDDAAFAATLAARDDAIAGRRAANGALAAELDAANAALEAIERKTAELDALMAAGAPMEALAALNRELEALVAAASSSVATSDALRRLEGAAGDDDEPSPANRPPRALIPGPRSDFAGERPPPMAPPPLQLTYETGRDYGFEKKIHGLLYANQRRDLGERLRRPPPLHSKSTGALAAPPRAAAPPRGGSTGALLALEAAPPAASAAAAPAPAGAARRSSTLLARAKLVAAGGDAESAANSHTLGFTQLSVKTACLRGDADQCATICGVEGFNVDALIEGAPPLHHAARAGSEAVVRALAACGASLDATDGKGNRALHVACERGHPEAAEALLGLGASRPQDGLAPLHVACKHHHADVVFALLRAGARPDAPSRLGAPRDVAELFHAHRCVAALDDFLVDREDDDAVASMRSRRATRRAEHVAGGAGAAPPAPRGVRFAPPAFDARDRREMDRAAEEAKAMGIVTESAMAMQAAAFNGDAARVRALLARGANVNALFKGRRPLHCAASCGDVDCVAALLEAEGVNVDGRCGEGFRSPLHHALRHGRLDAARLLLAGGANANAADGHHARPLHVAAGAGDGDAVDALVAAGADARARDGRGRTPRDLARDFGYLAICKALVAAEARVVKRATMLRRATKASSAALAAYATRRKADGVSTLDAPAPAPLPRLPRGGRPGARGGGRPGAAPGSRASTAEVEDDAGPATRYPSVVYVRAGEAATPPPRGFRRKEEVVEELEDVLSEVRAKPKAHLKVDGTVSKLHRQLSAATPKWDERKGSVARARSRGGDRGAKKAADPIWGASPTATPATPGSRPKKAKAADPIWGPDPETPATPGSRPKKAKAADPIWGPDPETPATPGSRPKKAKAVDPIWGPDPETPATPATPETRPKKAKAVDPIWGPDPETPATPATPETRPKKAKAVDPIWGPDPETPATPATPGSRPKKAKAVDPIWGPDPETPATPATPDPAPRPRKAKQASSSPQKRARDRGTGHSGPKVPAPPDDEPDNPLFGRGPSLKDALRTSEPSPAKQSLPKAFQTVPVPPRTPDFSPVRVNVRTSNVSSLIAMLAEDGGDDDGGGDEDDDYEDDYEDDEEFLRGVPGLPPPPRTPPTVAGVPMPSGFAGGF</sequence>
<dbReference type="Pfam" id="PF12796">
    <property type="entry name" value="Ank_2"/>
    <property type="match status" value="2"/>
</dbReference>
<evidence type="ECO:0000256" key="3">
    <source>
        <dbReference type="PROSITE-ProRule" id="PRU00023"/>
    </source>
</evidence>
<dbReference type="eggNOG" id="KOG4177">
    <property type="taxonomic scope" value="Eukaryota"/>
</dbReference>
<feature type="compositionally biased region" description="Basic and acidic residues" evidence="5">
    <location>
        <begin position="913"/>
        <end position="923"/>
    </location>
</feature>
<keyword evidence="7" id="KW-1185">Reference proteome</keyword>
<keyword evidence="4" id="KW-0175">Coiled coil</keyword>
<protein>
    <submittedName>
        <fullName evidence="6">Uncharacterized protein</fullName>
    </submittedName>
</protein>
<evidence type="ECO:0000256" key="5">
    <source>
        <dbReference type="SAM" id="MobiDB-lite"/>
    </source>
</evidence>
<reference evidence="6 7" key="1">
    <citation type="journal article" date="2011" name="Proc. Natl. Acad. Sci. U.S.A.">
        <title>Niche of harmful alga Aureococcus anophagefferens revealed through ecogenomics.</title>
        <authorList>
            <person name="Gobler C.J."/>
            <person name="Berry D.L."/>
            <person name="Dyhrman S.T."/>
            <person name="Wilhelm S.W."/>
            <person name="Salamov A."/>
            <person name="Lobanov A.V."/>
            <person name="Zhang Y."/>
            <person name="Collier J.L."/>
            <person name="Wurch L.L."/>
            <person name="Kustka A.B."/>
            <person name="Dill B.D."/>
            <person name="Shah M."/>
            <person name="VerBerkmoes N.C."/>
            <person name="Kuo A."/>
            <person name="Terry A."/>
            <person name="Pangilinan J."/>
            <person name="Lindquist E.A."/>
            <person name="Lucas S."/>
            <person name="Paulsen I.T."/>
            <person name="Hattenrath-Lehmann T.K."/>
            <person name="Talmage S.C."/>
            <person name="Walker E.A."/>
            <person name="Koch F."/>
            <person name="Burson A.M."/>
            <person name="Marcoval M.A."/>
            <person name="Tang Y.Z."/>
            <person name="Lecleir G.R."/>
            <person name="Coyne K.J."/>
            <person name="Berg G.M."/>
            <person name="Bertrand E.M."/>
            <person name="Saito M.A."/>
            <person name="Gladyshev V.N."/>
            <person name="Grigoriev I.V."/>
        </authorList>
    </citation>
    <scope>NUCLEOTIDE SEQUENCE [LARGE SCALE GENOMIC DNA]</scope>
    <source>
        <strain evidence="7">CCMP 1984</strain>
    </source>
</reference>
<dbReference type="PANTHER" id="PTHR24198">
    <property type="entry name" value="ANKYRIN REPEAT AND PROTEIN KINASE DOMAIN-CONTAINING PROTEIN"/>
    <property type="match status" value="1"/>
</dbReference>
<dbReference type="InterPro" id="IPR036770">
    <property type="entry name" value="Ankyrin_rpt-contain_sf"/>
</dbReference>
<accession>F0Y726</accession>
<feature type="region of interest" description="Disordered" evidence="5">
    <location>
        <begin position="890"/>
        <end position="1179"/>
    </location>
</feature>
<feature type="repeat" description="ANK" evidence="3">
    <location>
        <begin position="627"/>
        <end position="660"/>
    </location>
</feature>
<dbReference type="Proteomes" id="UP000002729">
    <property type="component" value="Unassembled WGS sequence"/>
</dbReference>
<dbReference type="GeneID" id="20224313"/>
<evidence type="ECO:0000313" key="7">
    <source>
        <dbReference type="Proteomes" id="UP000002729"/>
    </source>
</evidence>
<proteinExistence type="predicted"/>
<feature type="compositionally biased region" description="Acidic residues" evidence="5">
    <location>
        <begin position="1199"/>
        <end position="1222"/>
    </location>
</feature>
<evidence type="ECO:0000256" key="2">
    <source>
        <dbReference type="ARBA" id="ARBA00023043"/>
    </source>
</evidence>
<name>F0Y726_AURAN</name>
<dbReference type="RefSeq" id="XP_009036036.1">
    <property type="nucleotide sequence ID" value="XM_009037788.1"/>
</dbReference>
<feature type="region of interest" description="Disordered" evidence="5">
    <location>
        <begin position="782"/>
        <end position="832"/>
    </location>
</feature>
<keyword evidence="1" id="KW-0677">Repeat</keyword>
<evidence type="ECO:0000256" key="4">
    <source>
        <dbReference type="SAM" id="Coils"/>
    </source>
</evidence>
<dbReference type="OrthoDB" id="414477at2759"/>
<dbReference type="SUPFAM" id="SSF48403">
    <property type="entry name" value="Ankyrin repeat"/>
    <property type="match status" value="2"/>
</dbReference>
<dbReference type="PROSITE" id="PS50088">
    <property type="entry name" value="ANK_REPEAT"/>
    <property type="match status" value="6"/>
</dbReference>
<feature type="repeat" description="ANK" evidence="3">
    <location>
        <begin position="662"/>
        <end position="694"/>
    </location>
</feature>
<dbReference type="OMA" id="PIWGPDP"/>
<evidence type="ECO:0000313" key="6">
    <source>
        <dbReference type="EMBL" id="EGB08900.1"/>
    </source>
</evidence>
<feature type="region of interest" description="Disordered" evidence="5">
    <location>
        <begin position="1197"/>
        <end position="1253"/>
    </location>
</feature>
<feature type="repeat" description="ANK" evidence="3">
    <location>
        <begin position="471"/>
        <end position="503"/>
    </location>
</feature>
<dbReference type="SMART" id="SM00248">
    <property type="entry name" value="ANK"/>
    <property type="match status" value="8"/>
</dbReference>
<feature type="repeat" description="ANK" evidence="3">
    <location>
        <begin position="695"/>
        <end position="727"/>
    </location>
</feature>
<feature type="compositionally biased region" description="Pro residues" evidence="5">
    <location>
        <begin position="250"/>
        <end position="259"/>
    </location>
</feature>
<gene>
    <name evidence="6" type="ORF">AURANDRAFT_63399</name>
</gene>
<feature type="coiled-coil region" evidence="4">
    <location>
        <begin position="154"/>
        <end position="184"/>
    </location>
</feature>
<organism evidence="7">
    <name type="scientific">Aureococcus anophagefferens</name>
    <name type="common">Harmful bloom alga</name>
    <dbReference type="NCBI Taxonomy" id="44056"/>
    <lineage>
        <taxon>Eukaryota</taxon>
        <taxon>Sar</taxon>
        <taxon>Stramenopiles</taxon>
        <taxon>Ochrophyta</taxon>
        <taxon>Pelagophyceae</taxon>
        <taxon>Pelagomonadales</taxon>
        <taxon>Pelagomonadaceae</taxon>
        <taxon>Aureococcus</taxon>
    </lineage>
</organism>
<dbReference type="AlphaFoldDB" id="F0Y726"/>
<feature type="region of interest" description="Disordered" evidence="5">
    <location>
        <begin position="290"/>
        <end position="321"/>
    </location>
</feature>
<feature type="compositionally biased region" description="Low complexity" evidence="5">
    <location>
        <begin position="54"/>
        <end position="67"/>
    </location>
</feature>
<dbReference type="PROSITE" id="PS50297">
    <property type="entry name" value="ANK_REP_REGION"/>
    <property type="match status" value="6"/>
</dbReference>
<keyword evidence="2 3" id="KW-0040">ANK repeat</keyword>